<dbReference type="AlphaFoldDB" id="A0AAW4PLM6"/>
<organism evidence="1 2">
    <name type="scientific">Haloarcula rubra</name>
    <dbReference type="NCBI Taxonomy" id="2487747"/>
    <lineage>
        <taxon>Archaea</taxon>
        <taxon>Methanobacteriati</taxon>
        <taxon>Methanobacteriota</taxon>
        <taxon>Stenosarchaea group</taxon>
        <taxon>Halobacteria</taxon>
        <taxon>Halobacteriales</taxon>
        <taxon>Haloarculaceae</taxon>
        <taxon>Haloarcula</taxon>
    </lineage>
</organism>
<keyword evidence="2" id="KW-1185">Reference proteome</keyword>
<protein>
    <submittedName>
        <fullName evidence="1">Uncharacterized protein</fullName>
    </submittedName>
</protein>
<gene>
    <name evidence="1" type="ORF">EGH21_05405</name>
</gene>
<sequence length="84" mass="8978">MEAVTAYVVQAAAIITASAAIYAAGAIRSIKQQVSTNTQRSKRNAQMLTGRNSHLRGALPRLRRIEQKVLGAVRTVASGDEEGQ</sequence>
<dbReference type="EMBL" id="RKLR01000002">
    <property type="protein sequence ID" value="MBX0322463.1"/>
    <property type="molecule type" value="Genomic_DNA"/>
</dbReference>
<proteinExistence type="predicted"/>
<evidence type="ECO:0000313" key="1">
    <source>
        <dbReference type="EMBL" id="MBX0322463.1"/>
    </source>
</evidence>
<accession>A0AAW4PLM6</accession>
<comment type="caution">
    <text evidence="1">The sequence shown here is derived from an EMBL/GenBank/DDBJ whole genome shotgun (WGS) entry which is preliminary data.</text>
</comment>
<dbReference type="RefSeq" id="WP_220617463.1">
    <property type="nucleotide sequence ID" value="NZ_RKLR01000002.1"/>
</dbReference>
<reference evidence="1 2" key="1">
    <citation type="submission" date="2021-06" db="EMBL/GenBank/DDBJ databases">
        <title>Halomicroarcula sp. a new haloarchaeum isolated from saline soil.</title>
        <authorList>
            <person name="Duran-Viseras A."/>
            <person name="Sanchez-Porro C."/>
            <person name="Ventosa A."/>
        </authorList>
    </citation>
    <scope>NUCLEOTIDE SEQUENCE [LARGE SCALE GENOMIC DNA]</scope>
    <source>
        <strain evidence="1 2">F13</strain>
    </source>
</reference>
<dbReference type="Proteomes" id="UP001430377">
    <property type="component" value="Unassembled WGS sequence"/>
</dbReference>
<evidence type="ECO:0000313" key="2">
    <source>
        <dbReference type="Proteomes" id="UP001430377"/>
    </source>
</evidence>
<name>A0AAW4PLM6_9EURY</name>